<dbReference type="PANTHER" id="PTHR15549">
    <property type="entry name" value="PAIRED IMMUNOGLOBULIN-LIKE TYPE 2 RECEPTOR"/>
    <property type="match status" value="1"/>
</dbReference>
<accession>A0AAD7U2N9</accession>
<evidence type="ECO:0000256" key="4">
    <source>
        <dbReference type="ARBA" id="ARBA00023136"/>
    </source>
</evidence>
<feature type="region of interest" description="Disordered" evidence="5">
    <location>
        <begin position="264"/>
        <end position="285"/>
    </location>
</feature>
<feature type="chain" id="PRO_5042201402" evidence="7">
    <location>
        <begin position="24"/>
        <end position="423"/>
    </location>
</feature>
<feature type="region of interest" description="Disordered" evidence="5">
    <location>
        <begin position="339"/>
        <end position="423"/>
    </location>
</feature>
<organism evidence="8 9">
    <name type="scientific">Trametes cubensis</name>
    <dbReference type="NCBI Taxonomy" id="1111947"/>
    <lineage>
        <taxon>Eukaryota</taxon>
        <taxon>Fungi</taxon>
        <taxon>Dikarya</taxon>
        <taxon>Basidiomycota</taxon>
        <taxon>Agaricomycotina</taxon>
        <taxon>Agaricomycetes</taxon>
        <taxon>Polyporales</taxon>
        <taxon>Polyporaceae</taxon>
        <taxon>Trametes</taxon>
    </lineage>
</organism>
<evidence type="ECO:0000256" key="5">
    <source>
        <dbReference type="SAM" id="MobiDB-lite"/>
    </source>
</evidence>
<protein>
    <submittedName>
        <fullName evidence="8">Uncharacterized protein</fullName>
    </submittedName>
</protein>
<keyword evidence="9" id="KW-1185">Reference proteome</keyword>
<dbReference type="GO" id="GO:0016020">
    <property type="term" value="C:membrane"/>
    <property type="evidence" value="ECO:0007669"/>
    <property type="project" value="UniProtKB-SubCell"/>
</dbReference>
<feature type="signal peptide" evidence="7">
    <location>
        <begin position="1"/>
        <end position="23"/>
    </location>
</feature>
<dbReference type="InterPro" id="IPR051694">
    <property type="entry name" value="Immunoregulatory_rcpt-like"/>
</dbReference>
<feature type="transmembrane region" description="Helical" evidence="6">
    <location>
        <begin position="231"/>
        <end position="256"/>
    </location>
</feature>
<keyword evidence="4 6" id="KW-0472">Membrane</keyword>
<keyword evidence="7" id="KW-0732">Signal</keyword>
<comment type="caution">
    <text evidence="8">The sequence shown here is derived from an EMBL/GenBank/DDBJ whole genome shotgun (WGS) entry which is preliminary data.</text>
</comment>
<evidence type="ECO:0000313" key="9">
    <source>
        <dbReference type="Proteomes" id="UP001215151"/>
    </source>
</evidence>
<keyword evidence="2 6" id="KW-0812">Transmembrane</keyword>
<dbReference type="Proteomes" id="UP001215151">
    <property type="component" value="Unassembled WGS sequence"/>
</dbReference>
<feature type="region of interest" description="Disordered" evidence="5">
    <location>
        <begin position="184"/>
        <end position="227"/>
    </location>
</feature>
<name>A0AAD7U2N9_9APHY</name>
<evidence type="ECO:0000256" key="6">
    <source>
        <dbReference type="SAM" id="Phobius"/>
    </source>
</evidence>
<keyword evidence="3 6" id="KW-1133">Transmembrane helix</keyword>
<proteinExistence type="predicted"/>
<evidence type="ECO:0000256" key="2">
    <source>
        <dbReference type="ARBA" id="ARBA00022692"/>
    </source>
</evidence>
<reference evidence="8" key="1">
    <citation type="submission" date="2022-11" db="EMBL/GenBank/DDBJ databases">
        <title>Genome Sequence of Cubamyces cubensis.</title>
        <authorList>
            <person name="Buettner E."/>
        </authorList>
    </citation>
    <scope>NUCLEOTIDE SEQUENCE</scope>
    <source>
        <strain evidence="8">MPL-01</strain>
    </source>
</reference>
<feature type="compositionally biased region" description="Low complexity" evidence="5">
    <location>
        <begin position="190"/>
        <end position="227"/>
    </location>
</feature>
<dbReference type="AlphaFoldDB" id="A0AAD7U2N9"/>
<feature type="compositionally biased region" description="Basic and acidic residues" evidence="5">
    <location>
        <begin position="269"/>
        <end position="280"/>
    </location>
</feature>
<gene>
    <name evidence="8" type="ORF">ONZ51_g793</name>
</gene>
<evidence type="ECO:0000313" key="8">
    <source>
        <dbReference type="EMBL" id="KAJ8496963.1"/>
    </source>
</evidence>
<evidence type="ECO:0000256" key="3">
    <source>
        <dbReference type="ARBA" id="ARBA00022989"/>
    </source>
</evidence>
<evidence type="ECO:0000256" key="1">
    <source>
        <dbReference type="ARBA" id="ARBA00004167"/>
    </source>
</evidence>
<dbReference type="GO" id="GO:0071944">
    <property type="term" value="C:cell periphery"/>
    <property type="evidence" value="ECO:0007669"/>
    <property type="project" value="UniProtKB-ARBA"/>
</dbReference>
<evidence type="ECO:0000256" key="7">
    <source>
        <dbReference type="SAM" id="SignalP"/>
    </source>
</evidence>
<comment type="subcellular location">
    <subcellularLocation>
        <location evidence="1">Membrane</location>
        <topology evidence="1">Single-pass membrane protein</topology>
    </subcellularLocation>
</comment>
<sequence>MPRIQSFLVYTLLSTFLSSGISGRDAGNTTCASTQLDWYTDVVGETPCATYQRLRQICNPDYRVPAFRPNTPGDNCNDQLGDVMLLQFNLVGIEHAMYEFDAATANAGIDAGNGAYTMYAATCGNPTNHTLPGDIQTAVCNREIKLDRNLYGLFWDTGAWFYAYTKDTMTKDFAVTNNNTFTHCNSTLQPTSSEGTTSTTPTSSLHSHSPSDALTGPSSTSTASSNSSTPIAPIIGGAVAGVLGGVALALLGFWLFRRSRRRQGPKPLDLSKEYSGRETPYEDNQQVAVVTPFSAASDASNSGYGGGKGPSEEFALLPRSLHNAEKFSGRWGSSLSLSSDAERHEDAGPVPALQRSVSGRLPPAYRRSWETSEAPGSDLDVPAYLPPPQSPREDMSSYATSSVAETLPQRPTYGRDVKVHPPS</sequence>
<dbReference type="EMBL" id="JAPEVG010000010">
    <property type="protein sequence ID" value="KAJ8496963.1"/>
    <property type="molecule type" value="Genomic_DNA"/>
</dbReference>
<feature type="compositionally biased region" description="Basic and acidic residues" evidence="5">
    <location>
        <begin position="413"/>
        <end position="423"/>
    </location>
</feature>